<reference evidence="1" key="1">
    <citation type="submission" date="2014-03" db="EMBL/GenBank/DDBJ databases">
        <authorList>
            <person name="Casaregola S."/>
        </authorList>
    </citation>
    <scope>NUCLEOTIDE SEQUENCE [LARGE SCALE GENOMIC DNA]</scope>
    <source>
        <strain evidence="1">CLIB 918</strain>
    </source>
</reference>
<evidence type="ECO:0000313" key="1">
    <source>
        <dbReference type="EMBL" id="CDO56067.1"/>
    </source>
</evidence>
<evidence type="ECO:0000313" key="2">
    <source>
        <dbReference type="Proteomes" id="UP000242525"/>
    </source>
</evidence>
<dbReference type="AlphaFoldDB" id="A0A0J9XFH2"/>
<name>A0A0J9XFH2_GEOCN</name>
<protein>
    <submittedName>
        <fullName evidence="1">Similar to Saccharomyces cerevisiae YDR067C OCA6 Cytoplasmic protein required for replication of Brome mosaic virus in S. cerevisiae</fullName>
    </submittedName>
</protein>
<comment type="caution">
    <text evidence="1">The sequence shown here is derived from an EMBL/GenBank/DDBJ whole genome shotgun (WGS) entry which is preliminary data.</text>
</comment>
<dbReference type="Proteomes" id="UP000242525">
    <property type="component" value="Unassembled WGS sequence"/>
</dbReference>
<dbReference type="GO" id="GO:0016791">
    <property type="term" value="F:phosphatase activity"/>
    <property type="evidence" value="ECO:0007669"/>
    <property type="project" value="TreeGrafter"/>
</dbReference>
<dbReference type="InterPro" id="IPR029021">
    <property type="entry name" value="Prot-tyrosine_phosphatase-like"/>
</dbReference>
<gene>
    <name evidence="1" type="ORF">BN980_GECA13s02518g</name>
</gene>
<sequence length="261" mass="28775">MPTNRNYSETSWRKPRVPETSISNLASDVDELEPLHPPLRFNVIQPNLYRGSYPRPRNLDFLLGLGLKTILSITPSPLGTNAAEDQWLLDFAAANDIQLIHVKSGDSSAKSKKKRGVPIAYEIVRTACEYMIDADKAPLYVHCVNGSHVTCLVVACLRKLSFWSTAAISEEFLRYGDMEFADRQFVEGFRAEISVPPKPVPWVWKGLSKQGIVRSHPTLKISEKSGDALTSKVDDDSITAPATGDDGCSNSKVDLLASATK</sequence>
<dbReference type="SUPFAM" id="SSF52799">
    <property type="entry name" value="(Phosphotyrosine protein) phosphatases II"/>
    <property type="match status" value="1"/>
</dbReference>
<dbReference type="STRING" id="1173061.A0A0J9XFH2"/>
<proteinExistence type="predicted"/>
<dbReference type="PANTHER" id="PTHR31126">
    <property type="entry name" value="TYROSINE-PROTEIN PHOSPHATASE"/>
    <property type="match status" value="1"/>
</dbReference>
<dbReference type="Pfam" id="PF03162">
    <property type="entry name" value="Y_phosphatase2"/>
    <property type="match status" value="1"/>
</dbReference>
<dbReference type="EMBL" id="CCBN010000013">
    <property type="protein sequence ID" value="CDO56067.1"/>
    <property type="molecule type" value="Genomic_DNA"/>
</dbReference>
<accession>A0A0J9XFH2</accession>
<dbReference type="Gene3D" id="3.90.190.10">
    <property type="entry name" value="Protein tyrosine phosphatase superfamily"/>
    <property type="match status" value="1"/>
</dbReference>
<dbReference type="OrthoDB" id="6375174at2759"/>
<keyword evidence="2" id="KW-1185">Reference proteome</keyword>
<dbReference type="InterPro" id="IPR004861">
    <property type="entry name" value="Siw14-like"/>
</dbReference>
<organism evidence="1 2">
    <name type="scientific">Geotrichum candidum</name>
    <name type="common">Oospora lactis</name>
    <name type="synonym">Dipodascus geotrichum</name>
    <dbReference type="NCBI Taxonomy" id="1173061"/>
    <lineage>
        <taxon>Eukaryota</taxon>
        <taxon>Fungi</taxon>
        <taxon>Dikarya</taxon>
        <taxon>Ascomycota</taxon>
        <taxon>Saccharomycotina</taxon>
        <taxon>Dipodascomycetes</taxon>
        <taxon>Dipodascales</taxon>
        <taxon>Dipodascaceae</taxon>
        <taxon>Geotrichum</taxon>
    </lineage>
</organism>
<dbReference type="PANTHER" id="PTHR31126:SF14">
    <property type="entry name" value="TYROSINE-PROTEIN PHOSPHATASE OCA6-RELATED"/>
    <property type="match status" value="1"/>
</dbReference>